<dbReference type="EMBL" id="CAMGYJ010000008">
    <property type="protein sequence ID" value="CAI0459469.1"/>
    <property type="molecule type" value="Genomic_DNA"/>
</dbReference>
<accession>A0AAV0NM61</accession>
<evidence type="ECO:0000313" key="2">
    <source>
        <dbReference type="Proteomes" id="UP001154282"/>
    </source>
</evidence>
<organism evidence="1 2">
    <name type="scientific">Linum tenue</name>
    <dbReference type="NCBI Taxonomy" id="586396"/>
    <lineage>
        <taxon>Eukaryota</taxon>
        <taxon>Viridiplantae</taxon>
        <taxon>Streptophyta</taxon>
        <taxon>Embryophyta</taxon>
        <taxon>Tracheophyta</taxon>
        <taxon>Spermatophyta</taxon>
        <taxon>Magnoliopsida</taxon>
        <taxon>eudicotyledons</taxon>
        <taxon>Gunneridae</taxon>
        <taxon>Pentapetalae</taxon>
        <taxon>rosids</taxon>
        <taxon>fabids</taxon>
        <taxon>Malpighiales</taxon>
        <taxon>Linaceae</taxon>
        <taxon>Linum</taxon>
    </lineage>
</organism>
<keyword evidence="2" id="KW-1185">Reference proteome</keyword>
<dbReference type="Proteomes" id="UP001154282">
    <property type="component" value="Unassembled WGS sequence"/>
</dbReference>
<name>A0AAV0NM61_9ROSI</name>
<sequence length="127" mass="14528">MRRREVGLKLSPVAFIHIVRGLIDLVRGVGGPDRVEAGRVEVGQDRLEADPDRLELNLTNTIHITHPRAPKVKYSYIFIEQLYPEFVRLLLIGDFNPSSDDNCGFRALSHYIMGDDSHYLLMRVELI</sequence>
<gene>
    <name evidence="1" type="ORF">LITE_LOCUS34023</name>
</gene>
<comment type="caution">
    <text evidence="1">The sequence shown here is derived from an EMBL/GenBank/DDBJ whole genome shotgun (WGS) entry which is preliminary data.</text>
</comment>
<reference evidence="1" key="1">
    <citation type="submission" date="2022-08" db="EMBL/GenBank/DDBJ databases">
        <authorList>
            <person name="Gutierrez-Valencia J."/>
        </authorList>
    </citation>
    <scope>NUCLEOTIDE SEQUENCE</scope>
</reference>
<evidence type="ECO:0000313" key="1">
    <source>
        <dbReference type="EMBL" id="CAI0459469.1"/>
    </source>
</evidence>
<proteinExistence type="predicted"/>
<protein>
    <submittedName>
        <fullName evidence="1">Uncharacterized protein</fullName>
    </submittedName>
</protein>
<dbReference type="AlphaFoldDB" id="A0AAV0NM61"/>